<keyword evidence="3 9" id="KW-0813">Transport</keyword>
<evidence type="ECO:0000256" key="7">
    <source>
        <dbReference type="ARBA" id="ARBA00023136"/>
    </source>
</evidence>
<dbReference type="EMBL" id="HBIB01048557">
    <property type="protein sequence ID" value="CAE0269588.1"/>
    <property type="molecule type" value="Transcribed_RNA"/>
</dbReference>
<keyword evidence="4 8" id="KW-0812">Transmembrane</keyword>
<proteinExistence type="inferred from homology"/>
<name>A0A7S3GKV1_9EUKA</name>
<dbReference type="Pfam" id="PF00153">
    <property type="entry name" value="Mito_carr"/>
    <property type="match status" value="3"/>
</dbReference>
<organism evidence="12">
    <name type="scientific">Palpitomonas bilix</name>
    <dbReference type="NCBI Taxonomy" id="652834"/>
    <lineage>
        <taxon>Eukaryota</taxon>
        <taxon>Eukaryota incertae sedis</taxon>
    </lineage>
</organism>
<comment type="subcellular location">
    <subcellularLocation>
        <location evidence="1">Membrane</location>
        <topology evidence="1">Multi-pass membrane protein</topology>
    </subcellularLocation>
</comment>
<evidence type="ECO:0000256" key="2">
    <source>
        <dbReference type="ARBA" id="ARBA00006375"/>
    </source>
</evidence>
<comment type="similarity">
    <text evidence="2 9">Belongs to the mitochondrial carrier (TC 2.A.29) family.</text>
</comment>
<dbReference type="EMBL" id="HBIB01048555">
    <property type="protein sequence ID" value="CAE0269586.1"/>
    <property type="molecule type" value="Transcribed_RNA"/>
</dbReference>
<dbReference type="InterPro" id="IPR023395">
    <property type="entry name" value="MCP_dom_sf"/>
</dbReference>
<dbReference type="SUPFAM" id="SSF103506">
    <property type="entry name" value="Mitochondrial carrier"/>
    <property type="match status" value="1"/>
</dbReference>
<dbReference type="InterPro" id="IPR002067">
    <property type="entry name" value="MCP"/>
</dbReference>
<evidence type="ECO:0000256" key="9">
    <source>
        <dbReference type="RuleBase" id="RU000488"/>
    </source>
</evidence>
<evidence type="ECO:0008006" key="21">
    <source>
        <dbReference type="Google" id="ProtNLM"/>
    </source>
</evidence>
<evidence type="ECO:0000256" key="4">
    <source>
        <dbReference type="ARBA" id="ARBA00022692"/>
    </source>
</evidence>
<keyword evidence="5" id="KW-0677">Repeat</keyword>
<evidence type="ECO:0000256" key="10">
    <source>
        <dbReference type="SAM" id="MobiDB-lite"/>
    </source>
</evidence>
<evidence type="ECO:0000256" key="1">
    <source>
        <dbReference type="ARBA" id="ARBA00004141"/>
    </source>
</evidence>
<dbReference type="GO" id="GO:0016020">
    <property type="term" value="C:membrane"/>
    <property type="evidence" value="ECO:0007669"/>
    <property type="project" value="UniProtKB-SubCell"/>
</dbReference>
<gene>
    <name evidence="11" type="ORF">PBIL07802_LOCUS31933</name>
    <name evidence="12" type="ORF">PBIL07802_LOCUS31934</name>
    <name evidence="13" type="ORF">PBIL07802_LOCUS31935</name>
    <name evidence="14" type="ORF">PBIL07802_LOCUS31938</name>
    <name evidence="15" type="ORF">PBIL07802_LOCUS31939</name>
    <name evidence="16" type="ORF">PBIL07802_LOCUS31940</name>
    <name evidence="17" type="ORF">PBIL07802_LOCUS31941</name>
    <name evidence="18" type="ORF">PBIL07802_LOCUS31942</name>
    <name evidence="19" type="ORF">PBIL07802_LOCUS31943</name>
    <name evidence="20" type="ORF">PBIL07802_LOCUS31945</name>
</gene>
<dbReference type="PRINTS" id="PR00926">
    <property type="entry name" value="MITOCARRIER"/>
</dbReference>
<dbReference type="GO" id="GO:0015215">
    <property type="term" value="F:nucleotide transmembrane transporter activity"/>
    <property type="evidence" value="ECO:0007669"/>
    <property type="project" value="UniProtKB-ARBA"/>
</dbReference>
<evidence type="ECO:0000313" key="13">
    <source>
        <dbReference type="EMBL" id="CAE0269582.1"/>
    </source>
</evidence>
<evidence type="ECO:0000256" key="8">
    <source>
        <dbReference type="PROSITE-ProRule" id="PRU00282"/>
    </source>
</evidence>
<dbReference type="PANTHER" id="PTHR45683">
    <property type="entry name" value="MITOCHONDRIAL NICOTINAMIDE ADENINE DINUCLEOTIDE TRANSPORTER 1-RELATED-RELATED"/>
    <property type="match status" value="1"/>
</dbReference>
<keyword evidence="6" id="KW-1133">Transmembrane helix</keyword>
<evidence type="ECO:0000313" key="17">
    <source>
        <dbReference type="EMBL" id="CAE0269588.1"/>
    </source>
</evidence>
<dbReference type="EMBL" id="HBIB01048559">
    <property type="protein sequence ID" value="CAE0269589.1"/>
    <property type="molecule type" value="Transcribed_RNA"/>
</dbReference>
<evidence type="ECO:0000256" key="5">
    <source>
        <dbReference type="ARBA" id="ARBA00022737"/>
    </source>
</evidence>
<evidence type="ECO:0000313" key="15">
    <source>
        <dbReference type="EMBL" id="CAE0269586.1"/>
    </source>
</evidence>
<feature type="repeat" description="Solcar" evidence="8">
    <location>
        <begin position="220"/>
        <end position="308"/>
    </location>
</feature>
<evidence type="ECO:0000313" key="16">
    <source>
        <dbReference type="EMBL" id="CAE0269587.1"/>
    </source>
</evidence>
<feature type="region of interest" description="Disordered" evidence="10">
    <location>
        <begin position="1"/>
        <end position="26"/>
    </location>
</feature>
<dbReference type="EMBL" id="HBIB01048551">
    <property type="protein sequence ID" value="CAE0269582.1"/>
    <property type="molecule type" value="Transcribed_RNA"/>
</dbReference>
<evidence type="ECO:0000313" key="20">
    <source>
        <dbReference type="EMBL" id="CAE0269592.1"/>
    </source>
</evidence>
<dbReference type="EMBL" id="HBIB01048556">
    <property type="protein sequence ID" value="CAE0269587.1"/>
    <property type="molecule type" value="Transcribed_RNA"/>
</dbReference>
<accession>A0A7S3GKV1</accession>
<keyword evidence="7 8" id="KW-0472">Membrane</keyword>
<reference evidence="12" key="1">
    <citation type="submission" date="2021-01" db="EMBL/GenBank/DDBJ databases">
        <authorList>
            <person name="Corre E."/>
            <person name="Pelletier E."/>
            <person name="Niang G."/>
            <person name="Scheremetjew M."/>
            <person name="Finn R."/>
            <person name="Kale V."/>
            <person name="Holt S."/>
            <person name="Cochrane G."/>
            <person name="Meng A."/>
            <person name="Brown T."/>
            <person name="Cohen L."/>
        </authorList>
    </citation>
    <scope>NUCLEOTIDE SEQUENCE</scope>
    <source>
        <strain evidence="12">NIES-2562</strain>
    </source>
</reference>
<evidence type="ECO:0000313" key="18">
    <source>
        <dbReference type="EMBL" id="CAE0269589.1"/>
    </source>
</evidence>
<evidence type="ECO:0000313" key="11">
    <source>
        <dbReference type="EMBL" id="CAE0269580.1"/>
    </source>
</evidence>
<dbReference type="Gene3D" id="1.50.40.10">
    <property type="entry name" value="Mitochondrial carrier domain"/>
    <property type="match status" value="2"/>
</dbReference>
<dbReference type="EMBL" id="HBIB01048560">
    <property type="protein sequence ID" value="CAE0269590.1"/>
    <property type="molecule type" value="Transcribed_RNA"/>
</dbReference>
<dbReference type="EMBL" id="HBIB01048554">
    <property type="protein sequence ID" value="CAE0269585.1"/>
    <property type="molecule type" value="Transcribed_RNA"/>
</dbReference>
<dbReference type="PROSITE" id="PS50920">
    <property type="entry name" value="SOLCAR"/>
    <property type="match status" value="3"/>
</dbReference>
<feature type="repeat" description="Solcar" evidence="8">
    <location>
        <begin position="24"/>
        <end position="113"/>
    </location>
</feature>
<dbReference type="AlphaFoldDB" id="A0A7S3GKV1"/>
<evidence type="ECO:0000313" key="12">
    <source>
        <dbReference type="EMBL" id="CAE0269581.1"/>
    </source>
</evidence>
<dbReference type="EMBL" id="HBIB01048549">
    <property type="protein sequence ID" value="CAE0269580.1"/>
    <property type="molecule type" value="Transcribed_RNA"/>
</dbReference>
<evidence type="ECO:0000313" key="14">
    <source>
        <dbReference type="EMBL" id="CAE0269585.1"/>
    </source>
</evidence>
<sequence>MNEKDKAAKGSSEEGESKANNNKKSPLVHGMAGAIAGAGSTAITHPLDLIKTRFQVLQQYGGGLKKRKLLDAFRSIARSEGVRSLYKGLTPNLLGSSVAWGLYFNFYNLHKTGIEKYFMKPLSPSDHIVAASCAGAITAVFTNPVWLLKTRMQLQVEKDVGARKYRNILHAVWKISVEEGPLTFFRGLGPALYLVPHGAFQFVAYEYLRKVALQKDEQTLGPTRAFVAGVVSKIFAQLLTYPYQVVRAHMQQAPTPDQVKTLSTTDVALRLFKRGGVAELYRGLFPSLLRVAPASALTFVIYEQSTRIIPYLLTNLPS</sequence>
<dbReference type="EMBL" id="HBIB01048562">
    <property type="protein sequence ID" value="CAE0269592.1"/>
    <property type="molecule type" value="Transcribed_RNA"/>
</dbReference>
<dbReference type="InterPro" id="IPR018108">
    <property type="entry name" value="MCP_transmembrane"/>
</dbReference>
<dbReference type="EMBL" id="HBIB01048550">
    <property type="protein sequence ID" value="CAE0269581.1"/>
    <property type="molecule type" value="Transcribed_RNA"/>
</dbReference>
<evidence type="ECO:0000256" key="3">
    <source>
        <dbReference type="ARBA" id="ARBA00022448"/>
    </source>
</evidence>
<dbReference type="InterPro" id="IPR044712">
    <property type="entry name" value="SLC25A32-like"/>
</dbReference>
<evidence type="ECO:0000313" key="19">
    <source>
        <dbReference type="EMBL" id="CAE0269590.1"/>
    </source>
</evidence>
<protein>
    <recommendedName>
        <fullName evidence="21">Mitochondrial carrier protein</fullName>
    </recommendedName>
</protein>
<feature type="repeat" description="Solcar" evidence="8">
    <location>
        <begin position="122"/>
        <end position="211"/>
    </location>
</feature>
<feature type="compositionally biased region" description="Basic and acidic residues" evidence="10">
    <location>
        <begin position="1"/>
        <end position="17"/>
    </location>
</feature>
<evidence type="ECO:0000256" key="6">
    <source>
        <dbReference type="ARBA" id="ARBA00022989"/>
    </source>
</evidence>